<evidence type="ECO:0000256" key="1">
    <source>
        <dbReference type="SAM" id="MobiDB-lite"/>
    </source>
</evidence>
<protein>
    <submittedName>
        <fullName evidence="2">Uncharacterized protein</fullName>
    </submittedName>
</protein>
<name>A0A6C0BNF1_9ZZZZ</name>
<accession>A0A6C0BNF1</accession>
<feature type="compositionally biased region" description="Basic residues" evidence="1">
    <location>
        <begin position="222"/>
        <end position="231"/>
    </location>
</feature>
<sequence>MSIDWTSELYTAYRLQTYSFPRVLREAINQGEYDCILSLAVYFDDPEIVRTVFINRHKMENPEAQVKVTLKLALQHNAINVCKCILFDILSILGAHDITKSIDSEFRPIVNCLMIHYLNDSANDLRKIMRYEMMSWEIYDDKYVLRTDYDNMEYMGRLISLMVKRNILHVMSVSNVTDLWIFFCESQKMVCPCMLNQPVVNHSVKKSKPKKEKKERKDKDKKDKKKYKYHH</sequence>
<dbReference type="EMBL" id="MN739197">
    <property type="protein sequence ID" value="QHS93154.1"/>
    <property type="molecule type" value="Genomic_DNA"/>
</dbReference>
<organism evidence="2">
    <name type="scientific">viral metagenome</name>
    <dbReference type="NCBI Taxonomy" id="1070528"/>
    <lineage>
        <taxon>unclassified sequences</taxon>
        <taxon>metagenomes</taxon>
        <taxon>organismal metagenomes</taxon>
    </lineage>
</organism>
<reference evidence="2" key="1">
    <citation type="journal article" date="2020" name="Nature">
        <title>Giant virus diversity and host interactions through global metagenomics.</title>
        <authorList>
            <person name="Schulz F."/>
            <person name="Roux S."/>
            <person name="Paez-Espino D."/>
            <person name="Jungbluth S."/>
            <person name="Walsh D.A."/>
            <person name="Denef V.J."/>
            <person name="McMahon K.D."/>
            <person name="Konstantinidis K.T."/>
            <person name="Eloe-Fadrosh E.A."/>
            <person name="Kyrpides N.C."/>
            <person name="Woyke T."/>
        </authorList>
    </citation>
    <scope>NUCLEOTIDE SEQUENCE</scope>
    <source>
        <strain evidence="2">GVMAG-M-3300017651-5</strain>
    </source>
</reference>
<dbReference type="AlphaFoldDB" id="A0A6C0BNF1"/>
<proteinExistence type="predicted"/>
<evidence type="ECO:0000313" key="2">
    <source>
        <dbReference type="EMBL" id="QHS93154.1"/>
    </source>
</evidence>
<feature type="compositionally biased region" description="Basic residues" evidence="1">
    <location>
        <begin position="203"/>
        <end position="214"/>
    </location>
</feature>
<feature type="region of interest" description="Disordered" evidence="1">
    <location>
        <begin position="202"/>
        <end position="231"/>
    </location>
</feature>